<dbReference type="PANTHER" id="PTHR43649">
    <property type="entry name" value="ARABINOSE-BINDING PROTEIN-RELATED"/>
    <property type="match status" value="1"/>
</dbReference>
<dbReference type="Pfam" id="PF01547">
    <property type="entry name" value="SBP_bac_1"/>
    <property type="match status" value="1"/>
</dbReference>
<keyword evidence="1" id="KW-1003">Cell membrane</keyword>
<organism evidence="7 8">
    <name type="scientific">Streptomyces plumbiresistens</name>
    <dbReference type="NCBI Taxonomy" id="511811"/>
    <lineage>
        <taxon>Bacteria</taxon>
        <taxon>Bacillati</taxon>
        <taxon>Actinomycetota</taxon>
        <taxon>Actinomycetes</taxon>
        <taxon>Kitasatosporales</taxon>
        <taxon>Streptomycetaceae</taxon>
        <taxon>Streptomyces</taxon>
    </lineage>
</organism>
<dbReference type="PANTHER" id="PTHR43649:SF33">
    <property type="entry name" value="POLYGALACTURONAN_RHAMNOGALACTURONAN-BINDING PROTEIN YTCQ"/>
    <property type="match status" value="1"/>
</dbReference>
<evidence type="ECO:0000313" key="8">
    <source>
        <dbReference type="Proteomes" id="UP001500456"/>
    </source>
</evidence>
<keyword evidence="4" id="KW-0564">Palmitate</keyword>
<dbReference type="InterPro" id="IPR006059">
    <property type="entry name" value="SBP"/>
</dbReference>
<evidence type="ECO:0000256" key="3">
    <source>
        <dbReference type="ARBA" id="ARBA00023136"/>
    </source>
</evidence>
<keyword evidence="8" id="KW-1185">Reference proteome</keyword>
<gene>
    <name evidence="7" type="ORF">GCM10022232_65170</name>
</gene>
<evidence type="ECO:0008006" key="9">
    <source>
        <dbReference type="Google" id="ProtNLM"/>
    </source>
</evidence>
<evidence type="ECO:0000256" key="1">
    <source>
        <dbReference type="ARBA" id="ARBA00022475"/>
    </source>
</evidence>
<sequence length="445" mass="47281">MKRFNARGVTGPTPTTQGPSRRGFLLGTVGAGLATTSLAACGSGDSGGSGGSEIVFMNQSRGQAAALTALAKQYTQQTGVKIKVDNVGPADFLTKLQSSSQSRNMPDIYSAMDSFSMAPYYKAGWAMDLTDRLKGSWGDTFRPATIKASTFEADNSQGVKPGIYSAHWESPALGFFVNAAMFKAAGLNPDQPPATMSEFIDQLVKIKRSGKDPVWFAASLSNQLIQSYASNYFTDEELNATFTGKASWKSEGWRKTFQLLVDLRDAGVISTGSLPSGNSDNPTVEKSFFNNQGVAAIYDGTSAVGVARATAPDFTDFRSFSVPKADDGTQTPRMVGGTAKGAAVNPRSKNAAKALKFVQWLTEPDQQAAFADKVPLIPSALAVPTKSIPQQLTGIAAKISDVQLVANQMNLQVVTALQKGAEAIVLKERSVDQVLGELDSVQRRS</sequence>
<evidence type="ECO:0000256" key="6">
    <source>
        <dbReference type="SAM" id="MobiDB-lite"/>
    </source>
</evidence>
<accession>A0ABP7SM79</accession>
<evidence type="ECO:0000313" key="7">
    <source>
        <dbReference type="EMBL" id="GAA4013733.1"/>
    </source>
</evidence>
<comment type="caution">
    <text evidence="7">The sequence shown here is derived from an EMBL/GenBank/DDBJ whole genome shotgun (WGS) entry which is preliminary data.</text>
</comment>
<feature type="region of interest" description="Disordered" evidence="6">
    <location>
        <begin position="322"/>
        <end position="343"/>
    </location>
</feature>
<dbReference type="Proteomes" id="UP001500456">
    <property type="component" value="Unassembled WGS sequence"/>
</dbReference>
<feature type="region of interest" description="Disordered" evidence="6">
    <location>
        <begin position="1"/>
        <end position="22"/>
    </location>
</feature>
<dbReference type="EMBL" id="BAAAZX010000021">
    <property type="protein sequence ID" value="GAA4013733.1"/>
    <property type="molecule type" value="Genomic_DNA"/>
</dbReference>
<evidence type="ECO:0000256" key="5">
    <source>
        <dbReference type="ARBA" id="ARBA00023288"/>
    </source>
</evidence>
<dbReference type="Gene3D" id="3.40.190.10">
    <property type="entry name" value="Periplasmic binding protein-like II"/>
    <property type="match status" value="2"/>
</dbReference>
<protein>
    <recommendedName>
        <fullName evidence="9">Carbohydrate ABC transporter substrate-binding protein (CUT1 family)</fullName>
    </recommendedName>
</protein>
<evidence type="ECO:0000256" key="2">
    <source>
        <dbReference type="ARBA" id="ARBA00022729"/>
    </source>
</evidence>
<evidence type="ECO:0000256" key="4">
    <source>
        <dbReference type="ARBA" id="ARBA00023139"/>
    </source>
</evidence>
<keyword evidence="5" id="KW-0449">Lipoprotein</keyword>
<keyword evidence="2" id="KW-0732">Signal</keyword>
<proteinExistence type="predicted"/>
<name>A0ABP7SM79_9ACTN</name>
<reference evidence="8" key="1">
    <citation type="journal article" date="2019" name="Int. J. Syst. Evol. Microbiol.">
        <title>The Global Catalogue of Microorganisms (GCM) 10K type strain sequencing project: providing services to taxonomists for standard genome sequencing and annotation.</title>
        <authorList>
            <consortium name="The Broad Institute Genomics Platform"/>
            <consortium name="The Broad Institute Genome Sequencing Center for Infectious Disease"/>
            <person name="Wu L."/>
            <person name="Ma J."/>
        </authorList>
    </citation>
    <scope>NUCLEOTIDE SEQUENCE [LARGE SCALE GENOMIC DNA]</scope>
    <source>
        <strain evidence="8">JCM 16924</strain>
    </source>
</reference>
<feature type="compositionally biased region" description="Low complexity" evidence="6">
    <location>
        <begin position="7"/>
        <end position="22"/>
    </location>
</feature>
<dbReference type="SUPFAM" id="SSF53850">
    <property type="entry name" value="Periplasmic binding protein-like II"/>
    <property type="match status" value="1"/>
</dbReference>
<dbReference type="InterPro" id="IPR050490">
    <property type="entry name" value="Bact_solute-bd_prot1"/>
</dbReference>
<keyword evidence="3" id="KW-0472">Membrane</keyword>